<sequence length="214" mass="23109">MESIFLPSKMYFTPGAAANESTLTIEPLHHGYGTTVGNALRRVLLSSLPGAAVIAMKIKGVQHEFSTVPGVKEDVLDIMLNLKKLRMKVHSDEPVVLKLTANKAGAVNASMISPNADVEIANPDLQFATLTEDGANFEMEITVAKGRGYVPTEEREKSASSPSMHSSARSQTSVSALRTPALAKSQTTTSSSCRLQPTAPLRRRKQSNNQQRFS</sequence>
<dbReference type="GO" id="GO:0005737">
    <property type="term" value="C:cytoplasm"/>
    <property type="evidence" value="ECO:0007669"/>
    <property type="project" value="UniProtKB-ARBA"/>
</dbReference>
<feature type="region of interest" description="Disordered" evidence="11">
    <location>
        <begin position="148"/>
        <end position="214"/>
    </location>
</feature>
<evidence type="ECO:0000313" key="13">
    <source>
        <dbReference type="EMBL" id="KKW29663.1"/>
    </source>
</evidence>
<dbReference type="SMART" id="SM00662">
    <property type="entry name" value="RPOLD"/>
    <property type="match status" value="1"/>
</dbReference>
<feature type="compositionally biased region" description="Low complexity" evidence="11">
    <location>
        <begin position="159"/>
        <end position="170"/>
    </location>
</feature>
<dbReference type="InterPro" id="IPR011262">
    <property type="entry name" value="DNA-dir_RNA_pol_insert"/>
</dbReference>
<evidence type="ECO:0000256" key="11">
    <source>
        <dbReference type="SAM" id="MobiDB-lite"/>
    </source>
</evidence>
<dbReference type="SUPFAM" id="SSF55257">
    <property type="entry name" value="RBP11-like subunits of RNA polymerase"/>
    <property type="match status" value="1"/>
</dbReference>
<evidence type="ECO:0000256" key="5">
    <source>
        <dbReference type="ARBA" id="ARBA00022679"/>
    </source>
</evidence>
<dbReference type="Gene3D" id="2.170.120.12">
    <property type="entry name" value="DNA-directed RNA polymerase, insert domain"/>
    <property type="match status" value="1"/>
</dbReference>
<dbReference type="InterPro" id="IPR011263">
    <property type="entry name" value="DNA-dir_RNA_pol_RpoA/D/Rpb3"/>
</dbReference>
<reference evidence="13 14" key="1">
    <citation type="journal article" date="2015" name="Nature">
        <title>rRNA introns, odd ribosomes, and small enigmatic genomes across a large radiation of phyla.</title>
        <authorList>
            <person name="Brown C.T."/>
            <person name="Hug L.A."/>
            <person name="Thomas B.C."/>
            <person name="Sharon I."/>
            <person name="Castelle C.J."/>
            <person name="Singh A."/>
            <person name="Wilkins M.J."/>
            <person name="Williams K.H."/>
            <person name="Banfield J.F."/>
        </authorList>
    </citation>
    <scope>NUCLEOTIDE SEQUENCE [LARGE SCALE GENOMIC DNA]</scope>
</reference>
<evidence type="ECO:0000256" key="4">
    <source>
        <dbReference type="ARBA" id="ARBA00022478"/>
    </source>
</evidence>
<dbReference type="FunFam" id="2.170.120.12:FF:000001">
    <property type="entry name" value="DNA-directed RNA polymerase subunit alpha"/>
    <property type="match status" value="1"/>
</dbReference>
<evidence type="ECO:0000256" key="6">
    <source>
        <dbReference type="ARBA" id="ARBA00022695"/>
    </source>
</evidence>
<proteinExistence type="inferred from homology"/>
<evidence type="ECO:0000256" key="2">
    <source>
        <dbReference type="ARBA" id="ARBA00012418"/>
    </source>
</evidence>
<dbReference type="InterPro" id="IPR036643">
    <property type="entry name" value="RNApol_insert_sf"/>
</dbReference>
<evidence type="ECO:0000313" key="14">
    <source>
        <dbReference type="Proteomes" id="UP000034846"/>
    </source>
</evidence>
<accession>A0A0G1XEI9</accession>
<dbReference type="Pfam" id="PF01000">
    <property type="entry name" value="RNA_pol_A_bac"/>
    <property type="match status" value="1"/>
</dbReference>
<evidence type="ECO:0000256" key="9">
    <source>
        <dbReference type="ARBA" id="ARBA00033070"/>
    </source>
</evidence>
<evidence type="ECO:0000256" key="8">
    <source>
        <dbReference type="ARBA" id="ARBA00032524"/>
    </source>
</evidence>
<evidence type="ECO:0000256" key="1">
    <source>
        <dbReference type="ARBA" id="ARBA00007123"/>
    </source>
</evidence>
<keyword evidence="5" id="KW-0808">Transferase</keyword>
<feature type="domain" description="DNA-directed RNA polymerase RpoA/D/Rpb3-type" evidence="12">
    <location>
        <begin position="20"/>
        <end position="213"/>
    </location>
</feature>
<dbReference type="SUPFAM" id="SSF56553">
    <property type="entry name" value="Insert subdomain of RNA polymerase alpha subunit"/>
    <property type="match status" value="1"/>
</dbReference>
<dbReference type="Gene3D" id="3.30.1360.10">
    <property type="entry name" value="RNA polymerase, RBP11-like subunit"/>
    <property type="match status" value="1"/>
</dbReference>
<comment type="catalytic activity">
    <reaction evidence="10">
        <text>RNA(n) + a ribonucleoside 5'-triphosphate = RNA(n+1) + diphosphate</text>
        <dbReference type="Rhea" id="RHEA:21248"/>
        <dbReference type="Rhea" id="RHEA-COMP:14527"/>
        <dbReference type="Rhea" id="RHEA-COMP:17342"/>
        <dbReference type="ChEBI" id="CHEBI:33019"/>
        <dbReference type="ChEBI" id="CHEBI:61557"/>
        <dbReference type="ChEBI" id="CHEBI:140395"/>
        <dbReference type="EC" id="2.7.7.6"/>
    </reaction>
</comment>
<dbReference type="InterPro" id="IPR036603">
    <property type="entry name" value="RBP11-like"/>
</dbReference>
<dbReference type="GO" id="GO:0000428">
    <property type="term" value="C:DNA-directed RNA polymerase complex"/>
    <property type="evidence" value="ECO:0007669"/>
    <property type="project" value="UniProtKB-KW"/>
</dbReference>
<dbReference type="PATRIC" id="fig|1618989.3.peg.544"/>
<gene>
    <name evidence="13" type="ORF">UY72_C0036G0005</name>
</gene>
<keyword evidence="6" id="KW-0548">Nucleotidyltransferase</keyword>
<dbReference type="GO" id="GO:0006351">
    <property type="term" value="P:DNA-templated transcription"/>
    <property type="evidence" value="ECO:0007669"/>
    <property type="project" value="InterPro"/>
</dbReference>
<dbReference type="Proteomes" id="UP000034846">
    <property type="component" value="Unassembled WGS sequence"/>
</dbReference>
<keyword evidence="4 13" id="KW-0240">DNA-directed RNA polymerase</keyword>
<dbReference type="AlphaFoldDB" id="A0A0G1XEI9"/>
<feature type="compositionally biased region" description="Polar residues" evidence="11">
    <location>
        <begin position="184"/>
        <end position="195"/>
    </location>
</feature>
<dbReference type="GO" id="GO:0046983">
    <property type="term" value="F:protein dimerization activity"/>
    <property type="evidence" value="ECO:0007669"/>
    <property type="project" value="InterPro"/>
</dbReference>
<dbReference type="GO" id="GO:0003899">
    <property type="term" value="F:DNA-directed RNA polymerase activity"/>
    <property type="evidence" value="ECO:0007669"/>
    <property type="project" value="UniProtKB-EC"/>
</dbReference>
<comment type="similarity">
    <text evidence="1">Belongs to the RNA polymerase alpha chain family.</text>
</comment>
<evidence type="ECO:0000256" key="10">
    <source>
        <dbReference type="ARBA" id="ARBA00048552"/>
    </source>
</evidence>
<dbReference type="CDD" id="cd06928">
    <property type="entry name" value="RNAP_alpha_NTD"/>
    <property type="match status" value="1"/>
</dbReference>
<dbReference type="EC" id="2.7.7.6" evidence="2"/>
<protein>
    <recommendedName>
        <fullName evidence="3">DNA-directed RNA polymerase subunit alpha</fullName>
        <ecNumber evidence="2">2.7.7.6</ecNumber>
    </recommendedName>
    <alternativeName>
        <fullName evidence="9">RNA polymerase subunit alpha</fullName>
    </alternativeName>
    <alternativeName>
        <fullName evidence="8">Transcriptase subunit alpha</fullName>
    </alternativeName>
</protein>
<name>A0A0G1XEI9_9BACT</name>
<dbReference type="EMBL" id="LCRD01000036">
    <property type="protein sequence ID" value="KKW29663.1"/>
    <property type="molecule type" value="Genomic_DNA"/>
</dbReference>
<evidence type="ECO:0000256" key="7">
    <source>
        <dbReference type="ARBA" id="ARBA00023163"/>
    </source>
</evidence>
<comment type="caution">
    <text evidence="13">The sequence shown here is derived from an EMBL/GenBank/DDBJ whole genome shotgun (WGS) entry which is preliminary data.</text>
</comment>
<keyword evidence="7" id="KW-0804">Transcription</keyword>
<organism evidence="13 14">
    <name type="scientific">Candidatus Uhrbacteria bacterium GW2011_GWD2_52_7</name>
    <dbReference type="NCBI Taxonomy" id="1618989"/>
    <lineage>
        <taxon>Bacteria</taxon>
        <taxon>Candidatus Uhriibacteriota</taxon>
    </lineage>
</organism>
<evidence type="ECO:0000256" key="3">
    <source>
        <dbReference type="ARBA" id="ARBA00015972"/>
    </source>
</evidence>
<evidence type="ECO:0000259" key="12">
    <source>
        <dbReference type="SMART" id="SM00662"/>
    </source>
</evidence>